<evidence type="ECO:0000256" key="8">
    <source>
        <dbReference type="ARBA" id="ARBA00023242"/>
    </source>
</evidence>
<keyword evidence="2" id="KW-0863">Zinc-finger</keyword>
<keyword evidence="12" id="KW-1185">Reference proteome</keyword>
<evidence type="ECO:0000313" key="11">
    <source>
        <dbReference type="EMBL" id="VEL41838.1"/>
    </source>
</evidence>
<dbReference type="PROSITE" id="PS51030">
    <property type="entry name" value="NUCLEAR_REC_DBD_2"/>
    <property type="match status" value="1"/>
</dbReference>
<evidence type="ECO:0000256" key="9">
    <source>
        <dbReference type="SAM" id="MobiDB-lite"/>
    </source>
</evidence>
<dbReference type="OrthoDB" id="5771769at2759"/>
<keyword evidence="6" id="KW-0804">Transcription</keyword>
<dbReference type="GO" id="GO:0003700">
    <property type="term" value="F:DNA-binding transcription factor activity"/>
    <property type="evidence" value="ECO:0007669"/>
    <property type="project" value="InterPro"/>
</dbReference>
<dbReference type="Pfam" id="PF00105">
    <property type="entry name" value="zf-C4"/>
    <property type="match status" value="1"/>
</dbReference>
<sequence length="249" mass="25789">MINVSVAFTGRHYGVISCEGCKGFFKRSIRGHVHYACRGDQNCIVNKAYRNRCQFCRLQKCLFVGMRSEAVQNERRPTNNMVATMTASLNASAAGLASAAGSSSAGMEGVEESPSALRHSCSPTLTDVGALHLAGLSAVGVVVSPSDETSGCASPSAGFPGAGRSSVSGPSFVLGPGKLDSPTTGQETGPQGPGDVRRGGVSGTTSYTPPPSSDLSVATWLPGQYRRGTLFGLIGLKRFIFHVSLVSLG</sequence>
<evidence type="ECO:0000256" key="6">
    <source>
        <dbReference type="ARBA" id="ARBA00023163"/>
    </source>
</evidence>
<feature type="domain" description="Nuclear receptor" evidence="10">
    <location>
        <begin position="1"/>
        <end position="73"/>
    </location>
</feature>
<keyword evidence="1" id="KW-0479">Metal-binding</keyword>
<dbReference type="Gene3D" id="3.30.50.10">
    <property type="entry name" value="Erythroid Transcription Factor GATA-1, subunit A"/>
    <property type="match status" value="1"/>
</dbReference>
<keyword evidence="3" id="KW-0862">Zinc</keyword>
<feature type="compositionally biased region" description="Low complexity" evidence="9">
    <location>
        <begin position="182"/>
        <end position="194"/>
    </location>
</feature>
<protein>
    <recommendedName>
        <fullName evidence="10">Nuclear receptor domain-containing protein</fullName>
    </recommendedName>
</protein>
<dbReference type="SMART" id="SM00399">
    <property type="entry name" value="ZnF_C4"/>
    <property type="match status" value="1"/>
</dbReference>
<evidence type="ECO:0000256" key="4">
    <source>
        <dbReference type="ARBA" id="ARBA00023015"/>
    </source>
</evidence>
<accession>A0A3S5BDY2</accession>
<evidence type="ECO:0000256" key="5">
    <source>
        <dbReference type="ARBA" id="ARBA00023125"/>
    </source>
</evidence>
<dbReference type="EMBL" id="CAAALY010271258">
    <property type="protein sequence ID" value="VEL41838.1"/>
    <property type="molecule type" value="Genomic_DNA"/>
</dbReference>
<feature type="region of interest" description="Disordered" evidence="9">
    <location>
        <begin position="150"/>
        <end position="214"/>
    </location>
</feature>
<dbReference type="SUPFAM" id="SSF57716">
    <property type="entry name" value="Glucocorticoid receptor-like (DNA-binding domain)"/>
    <property type="match status" value="1"/>
</dbReference>
<evidence type="ECO:0000313" key="12">
    <source>
        <dbReference type="Proteomes" id="UP000784294"/>
    </source>
</evidence>
<dbReference type="PRINTS" id="PR00047">
    <property type="entry name" value="STROIDFINGER"/>
</dbReference>
<dbReference type="GO" id="GO:0008270">
    <property type="term" value="F:zinc ion binding"/>
    <property type="evidence" value="ECO:0007669"/>
    <property type="project" value="UniProtKB-KW"/>
</dbReference>
<dbReference type="Proteomes" id="UP000784294">
    <property type="component" value="Unassembled WGS sequence"/>
</dbReference>
<keyword evidence="8" id="KW-0539">Nucleus</keyword>
<evidence type="ECO:0000256" key="7">
    <source>
        <dbReference type="ARBA" id="ARBA00023170"/>
    </source>
</evidence>
<comment type="caution">
    <text evidence="11">The sequence shown here is derived from an EMBL/GenBank/DDBJ whole genome shotgun (WGS) entry which is preliminary data.</text>
</comment>
<dbReference type="PANTHER" id="PTHR48092">
    <property type="entry name" value="KNIRPS-RELATED PROTEIN-RELATED"/>
    <property type="match status" value="1"/>
</dbReference>
<evidence type="ECO:0000259" key="10">
    <source>
        <dbReference type="PROSITE" id="PS51030"/>
    </source>
</evidence>
<dbReference type="InterPro" id="IPR050200">
    <property type="entry name" value="Nuclear_hormone_rcpt_NR3"/>
</dbReference>
<reference evidence="11" key="1">
    <citation type="submission" date="2018-11" db="EMBL/GenBank/DDBJ databases">
        <authorList>
            <consortium name="Pathogen Informatics"/>
        </authorList>
    </citation>
    <scope>NUCLEOTIDE SEQUENCE</scope>
</reference>
<keyword evidence="4" id="KW-0805">Transcription regulation</keyword>
<evidence type="ECO:0000256" key="1">
    <source>
        <dbReference type="ARBA" id="ARBA00022723"/>
    </source>
</evidence>
<evidence type="ECO:0000256" key="2">
    <source>
        <dbReference type="ARBA" id="ARBA00022771"/>
    </source>
</evidence>
<dbReference type="GO" id="GO:0043565">
    <property type="term" value="F:sequence-specific DNA binding"/>
    <property type="evidence" value="ECO:0007669"/>
    <property type="project" value="InterPro"/>
</dbReference>
<dbReference type="InterPro" id="IPR001628">
    <property type="entry name" value="Znf_hrmn_rcpt"/>
</dbReference>
<dbReference type="InterPro" id="IPR013088">
    <property type="entry name" value="Znf_NHR/GATA"/>
</dbReference>
<dbReference type="AlphaFoldDB" id="A0A3S5BDY2"/>
<name>A0A3S5BDY2_9PLAT</name>
<gene>
    <name evidence="11" type="ORF">PXEA_LOCUS35278</name>
</gene>
<evidence type="ECO:0000256" key="3">
    <source>
        <dbReference type="ARBA" id="ARBA00022833"/>
    </source>
</evidence>
<keyword evidence="7" id="KW-0675">Receptor</keyword>
<proteinExistence type="predicted"/>
<organism evidence="11 12">
    <name type="scientific">Protopolystoma xenopodis</name>
    <dbReference type="NCBI Taxonomy" id="117903"/>
    <lineage>
        <taxon>Eukaryota</taxon>
        <taxon>Metazoa</taxon>
        <taxon>Spiralia</taxon>
        <taxon>Lophotrochozoa</taxon>
        <taxon>Platyhelminthes</taxon>
        <taxon>Monogenea</taxon>
        <taxon>Polyopisthocotylea</taxon>
        <taxon>Polystomatidea</taxon>
        <taxon>Polystomatidae</taxon>
        <taxon>Protopolystoma</taxon>
    </lineage>
</organism>
<keyword evidence="5" id="KW-0238">DNA-binding</keyword>